<feature type="region of interest" description="Disordered" evidence="1">
    <location>
        <begin position="1"/>
        <end position="62"/>
    </location>
</feature>
<gene>
    <name evidence="2" type="ORF">DCCM_4121</name>
</gene>
<keyword evidence="3" id="KW-1185">Reference proteome</keyword>
<dbReference type="EMBL" id="BFAV01000155">
    <property type="protein sequence ID" value="GBF35000.1"/>
    <property type="molecule type" value="Genomic_DNA"/>
</dbReference>
<feature type="compositionally biased region" description="Basic and acidic residues" evidence="1">
    <location>
        <begin position="1"/>
        <end position="32"/>
    </location>
</feature>
<comment type="caution">
    <text evidence="2">The sequence shown here is derived from an EMBL/GenBank/DDBJ whole genome shotgun (WGS) entry which is preliminary data.</text>
</comment>
<dbReference type="OrthoDB" id="1787170at2"/>
<organism evidence="2 3">
    <name type="scientific">Desulfocucumis palustris</name>
    <dbReference type="NCBI Taxonomy" id="1898651"/>
    <lineage>
        <taxon>Bacteria</taxon>
        <taxon>Bacillati</taxon>
        <taxon>Bacillota</taxon>
        <taxon>Clostridia</taxon>
        <taxon>Eubacteriales</taxon>
        <taxon>Desulfocucumaceae</taxon>
        <taxon>Desulfocucumis</taxon>
    </lineage>
</organism>
<proteinExistence type="predicted"/>
<reference evidence="3" key="1">
    <citation type="submission" date="2018-02" db="EMBL/GenBank/DDBJ databases">
        <title>Genome sequence of Desulfocucumis palustris strain NAW-5.</title>
        <authorList>
            <person name="Watanabe M."/>
            <person name="Kojima H."/>
            <person name="Fukui M."/>
        </authorList>
    </citation>
    <scope>NUCLEOTIDE SEQUENCE [LARGE SCALE GENOMIC DNA]</scope>
    <source>
        <strain evidence="3">NAW-5</strain>
    </source>
</reference>
<dbReference type="Proteomes" id="UP000239549">
    <property type="component" value="Unassembled WGS sequence"/>
</dbReference>
<dbReference type="RefSeq" id="WP_104373137.1">
    <property type="nucleotide sequence ID" value="NZ_BFAV01000155.1"/>
</dbReference>
<sequence length="62" mass="7063">MKRFDLPGDYREPETIEDLHRPPGSPHPREIKSQQAQLKSGHDHGHGKDIKLPMSHKTKSQG</sequence>
<protein>
    <submittedName>
        <fullName evidence="2">Uncharacterized protein</fullName>
    </submittedName>
</protein>
<evidence type="ECO:0000256" key="1">
    <source>
        <dbReference type="SAM" id="MobiDB-lite"/>
    </source>
</evidence>
<name>A0A2L2XFR5_9FIRM</name>
<evidence type="ECO:0000313" key="3">
    <source>
        <dbReference type="Proteomes" id="UP000239549"/>
    </source>
</evidence>
<accession>A0A2L2XFR5</accession>
<feature type="compositionally biased region" description="Basic and acidic residues" evidence="1">
    <location>
        <begin position="40"/>
        <end position="51"/>
    </location>
</feature>
<dbReference type="AlphaFoldDB" id="A0A2L2XFR5"/>
<evidence type="ECO:0000313" key="2">
    <source>
        <dbReference type="EMBL" id="GBF35000.1"/>
    </source>
</evidence>